<dbReference type="Gene3D" id="2.60.40.1120">
    <property type="entry name" value="Carboxypeptidase-like, regulatory domain"/>
    <property type="match status" value="1"/>
</dbReference>
<dbReference type="InterPro" id="IPR036942">
    <property type="entry name" value="Beta-barrel_TonB_sf"/>
</dbReference>
<keyword evidence="5 9" id="KW-0798">TonB box</keyword>
<gene>
    <name evidence="13" type="ORF">K1X11_015780</name>
</gene>
<evidence type="ECO:0000259" key="12">
    <source>
        <dbReference type="Pfam" id="PF07715"/>
    </source>
</evidence>
<dbReference type="SUPFAM" id="SSF49452">
    <property type="entry name" value="Starch-binding domain-like"/>
    <property type="match status" value="1"/>
</dbReference>
<evidence type="ECO:0000256" key="2">
    <source>
        <dbReference type="ARBA" id="ARBA00022448"/>
    </source>
</evidence>
<dbReference type="InterPro" id="IPR010104">
    <property type="entry name" value="TonB_rcpt_bac"/>
</dbReference>
<dbReference type="InterPro" id="IPR013784">
    <property type="entry name" value="Carb-bd-like_fold"/>
</dbReference>
<evidence type="ECO:0000259" key="11">
    <source>
        <dbReference type="Pfam" id="PF00593"/>
    </source>
</evidence>
<dbReference type="EMBL" id="CP139781">
    <property type="protein sequence ID" value="WRQ86275.1"/>
    <property type="molecule type" value="Genomic_DNA"/>
</dbReference>
<evidence type="ECO:0000256" key="3">
    <source>
        <dbReference type="ARBA" id="ARBA00022452"/>
    </source>
</evidence>
<evidence type="ECO:0000313" key="14">
    <source>
        <dbReference type="Proteomes" id="UP000738431"/>
    </source>
</evidence>
<dbReference type="InterPro" id="IPR039426">
    <property type="entry name" value="TonB-dep_rcpt-like"/>
</dbReference>
<organism evidence="13 14">
    <name type="scientific">Actomonas aquatica</name>
    <dbReference type="NCBI Taxonomy" id="2866162"/>
    <lineage>
        <taxon>Bacteria</taxon>
        <taxon>Pseudomonadati</taxon>
        <taxon>Verrucomicrobiota</taxon>
        <taxon>Opitutia</taxon>
        <taxon>Opitutales</taxon>
        <taxon>Opitutaceae</taxon>
        <taxon>Actomonas</taxon>
    </lineage>
</organism>
<evidence type="ECO:0000256" key="9">
    <source>
        <dbReference type="RuleBase" id="RU003357"/>
    </source>
</evidence>
<evidence type="ECO:0000313" key="13">
    <source>
        <dbReference type="EMBL" id="WRQ86275.1"/>
    </source>
</evidence>
<dbReference type="InterPro" id="IPR012910">
    <property type="entry name" value="Plug_dom"/>
</dbReference>
<feature type="chain" id="PRO_5045152153" evidence="10">
    <location>
        <begin position="31"/>
        <end position="934"/>
    </location>
</feature>
<keyword evidence="3 8" id="KW-1134">Transmembrane beta strand</keyword>
<evidence type="ECO:0000256" key="8">
    <source>
        <dbReference type="PROSITE-ProRule" id="PRU01360"/>
    </source>
</evidence>
<dbReference type="SUPFAM" id="SSF56935">
    <property type="entry name" value="Porins"/>
    <property type="match status" value="1"/>
</dbReference>
<reference evidence="13 14" key="1">
    <citation type="submission" date="2021-08" db="EMBL/GenBank/DDBJ databases">
        <authorList>
            <person name="Zhang D."/>
            <person name="Zhang A."/>
            <person name="Wang L."/>
        </authorList>
    </citation>
    <scope>NUCLEOTIDE SEQUENCE [LARGE SCALE GENOMIC DNA]</scope>
    <source>
        <strain evidence="13 14">WL0086</strain>
    </source>
</reference>
<dbReference type="PROSITE" id="PS52016">
    <property type="entry name" value="TONB_DEPENDENT_REC_3"/>
    <property type="match status" value="1"/>
</dbReference>
<evidence type="ECO:0000256" key="1">
    <source>
        <dbReference type="ARBA" id="ARBA00004571"/>
    </source>
</evidence>
<name>A0ABZ1C3U0_9BACT</name>
<dbReference type="PANTHER" id="PTHR40980">
    <property type="entry name" value="PLUG DOMAIN-CONTAINING PROTEIN"/>
    <property type="match status" value="1"/>
</dbReference>
<evidence type="ECO:0000256" key="10">
    <source>
        <dbReference type="SAM" id="SignalP"/>
    </source>
</evidence>
<evidence type="ECO:0000256" key="5">
    <source>
        <dbReference type="ARBA" id="ARBA00023077"/>
    </source>
</evidence>
<dbReference type="InterPro" id="IPR000531">
    <property type="entry name" value="Beta-barrel_TonB"/>
</dbReference>
<dbReference type="InterPro" id="IPR037066">
    <property type="entry name" value="Plug_dom_sf"/>
</dbReference>
<evidence type="ECO:0000256" key="6">
    <source>
        <dbReference type="ARBA" id="ARBA00023136"/>
    </source>
</evidence>
<dbReference type="Pfam" id="PF13620">
    <property type="entry name" value="CarboxypepD_reg"/>
    <property type="match status" value="1"/>
</dbReference>
<dbReference type="Gene3D" id="2.170.130.10">
    <property type="entry name" value="TonB-dependent receptor, plug domain"/>
    <property type="match status" value="1"/>
</dbReference>
<feature type="domain" description="TonB-dependent receptor plug" evidence="12">
    <location>
        <begin position="139"/>
        <end position="238"/>
    </location>
</feature>
<feature type="domain" description="TonB-dependent receptor-like beta-barrel" evidence="11">
    <location>
        <begin position="437"/>
        <end position="901"/>
    </location>
</feature>
<dbReference type="Proteomes" id="UP000738431">
    <property type="component" value="Chromosome"/>
</dbReference>
<proteinExistence type="inferred from homology"/>
<dbReference type="Pfam" id="PF00593">
    <property type="entry name" value="TonB_dep_Rec_b-barrel"/>
    <property type="match status" value="1"/>
</dbReference>
<protein>
    <submittedName>
        <fullName evidence="13">TonB-dependent receptor</fullName>
    </submittedName>
</protein>
<keyword evidence="10" id="KW-0732">Signal</keyword>
<dbReference type="NCBIfam" id="TIGR01782">
    <property type="entry name" value="TonB-Xanth-Caul"/>
    <property type="match status" value="1"/>
</dbReference>
<keyword evidence="14" id="KW-1185">Reference proteome</keyword>
<comment type="similarity">
    <text evidence="8 9">Belongs to the TonB-dependent receptor family.</text>
</comment>
<dbReference type="CDD" id="cd01347">
    <property type="entry name" value="ligand_gated_channel"/>
    <property type="match status" value="1"/>
</dbReference>
<dbReference type="Pfam" id="PF07715">
    <property type="entry name" value="Plug"/>
    <property type="match status" value="1"/>
</dbReference>
<accession>A0ABZ1C3U0</accession>
<keyword evidence="13" id="KW-0675">Receptor</keyword>
<sequence>MRFLSLSPQRLRERIAVGLCCLFTAGAVSAESLTGLVRDANNQSFLVGARVSVDGTGRAATTDREGRFTMRDLAPGTYTVTVDYLGYDTVSQTVVVPNGADAAVDFSVGGEVLEMAAFVVEGNREGQAKALQQKRVSANLVDLIAADNIGKLPDGNAAEAVRRLPGVVAEIDQGEGRFIVVRGIDSALNNVTINGQVVGSPDGGTRAVAMDAVPADLISRIEVIKAVTPDMDHNAIGASVNIVTPSAFDRDEAFASAKFSTGINAKSDRASYDGAVSYGSRLADERWGIVVGASYSYRRYASDLASVGAWVDRNGYYVPSGYTLFDYDVERQRGGVNAGVEFRPTDGRSFYLRSSFNTFQDDEGRNQVDYDFNRGTLSNQTANTGEWSQGRASREFRSYLQRARINSVQAGTELEFDRSTFDASVTVGRSERITPRRVDWEFRSSSSAFPSSYDTSTHPIPTLTPSDNFYEASAYPFRRVRRRSDAEVEDLVSAELNFKREAELLGGHGSWKVGARWLSRDKSLDRNNENYTGATSFSLSEPGLAGGEPDDFMDGQVQFGATLDNPALEAFFANNPSYFEYDPDGSLANSTESDFDVSEDVMAAYAMADVSWGQLTVLGGVRLEATEADYAANEFGEENGSPIFRPITGSNDYTDVMPGLHLRYAFSDRLQLRASWTNTIGRPAYGDLAPVRETEVEQVTANEFQGSISTGNPDLKPYESMNFDAGLEYFLDGAGILSAAVFHKEIDNPIYGNSTSLFDTTFEGRFYSQLGLSRPENGDSGKVTGIELNYQQYFTFLPGPFNGFGFSANYTWTDSEVTIFSRPGEKLPFFKQADGAGNVALYYEKYGWDVRLALNYSGEYLSGVGGAADQDFYVDSRLSWDFKMSYRINDHWQVYGEMLNIFEEPLRESWGTQHFLAGREIYSWNAKLGVTWRM</sequence>
<comment type="subcellular location">
    <subcellularLocation>
        <location evidence="1 8">Cell outer membrane</location>
        <topology evidence="1 8">Multi-pass membrane protein</topology>
    </subcellularLocation>
</comment>
<evidence type="ECO:0000256" key="7">
    <source>
        <dbReference type="ARBA" id="ARBA00023237"/>
    </source>
</evidence>
<dbReference type="Gene3D" id="2.40.170.20">
    <property type="entry name" value="TonB-dependent receptor, beta-barrel domain"/>
    <property type="match status" value="1"/>
</dbReference>
<dbReference type="PANTHER" id="PTHR40980:SF4">
    <property type="entry name" value="TONB-DEPENDENT RECEPTOR-LIKE BETA-BARREL DOMAIN-CONTAINING PROTEIN"/>
    <property type="match status" value="1"/>
</dbReference>
<keyword evidence="2 8" id="KW-0813">Transport</keyword>
<reference evidence="13 14" key="2">
    <citation type="submission" date="2023-12" db="EMBL/GenBank/DDBJ databases">
        <title>Description of an unclassified Opitutus bacterium of Verrucomicrobiota.</title>
        <authorList>
            <person name="Zhang D.-F."/>
        </authorList>
    </citation>
    <scope>NUCLEOTIDE SEQUENCE [LARGE SCALE GENOMIC DNA]</scope>
    <source>
        <strain evidence="13 14">WL0086</strain>
    </source>
</reference>
<keyword evidence="6 8" id="KW-0472">Membrane</keyword>
<keyword evidence="7 8" id="KW-0998">Cell outer membrane</keyword>
<evidence type="ECO:0000256" key="4">
    <source>
        <dbReference type="ARBA" id="ARBA00022692"/>
    </source>
</evidence>
<feature type="signal peptide" evidence="10">
    <location>
        <begin position="1"/>
        <end position="30"/>
    </location>
</feature>
<dbReference type="RefSeq" id="WP_221031204.1">
    <property type="nucleotide sequence ID" value="NZ_CP139781.1"/>
</dbReference>
<keyword evidence="4 8" id="KW-0812">Transmembrane</keyword>